<proteinExistence type="predicted"/>
<accession>A0A0J6CTA5</accession>
<dbReference type="Pfam" id="PF01909">
    <property type="entry name" value="NTP_transf_2"/>
    <property type="match status" value="1"/>
</dbReference>
<dbReference type="AlphaFoldDB" id="A0A0J6CTA5"/>
<dbReference type="PATRIC" id="fig|157733.3.peg.2053"/>
<dbReference type="Gene3D" id="3.30.460.10">
    <property type="entry name" value="Beta Polymerase, domain 2"/>
    <property type="match status" value="1"/>
</dbReference>
<dbReference type="EMBL" id="LELK01000006">
    <property type="protein sequence ID" value="KMM36325.1"/>
    <property type="molecule type" value="Genomic_DNA"/>
</dbReference>
<feature type="domain" description="Polymerase nucleotidyl transferase" evidence="1">
    <location>
        <begin position="19"/>
        <end position="58"/>
    </location>
</feature>
<dbReference type="InterPro" id="IPR002934">
    <property type="entry name" value="Polymerase_NTP_transf_dom"/>
</dbReference>
<dbReference type="GO" id="GO:0016779">
    <property type="term" value="F:nucleotidyltransferase activity"/>
    <property type="evidence" value="ECO:0007669"/>
    <property type="project" value="InterPro"/>
</dbReference>
<dbReference type="SUPFAM" id="SSF81301">
    <property type="entry name" value="Nucleotidyltransferase"/>
    <property type="match status" value="1"/>
</dbReference>
<reference evidence="2" key="1">
    <citation type="submission" date="2015-06" db="EMBL/GenBank/DDBJ databases">
        <authorList>
            <person name="Liu B."/>
            <person name="Wang J."/>
            <person name="Zhu Y."/>
            <person name="Liu G."/>
            <person name="Chen Q."/>
            <person name="Zheng C."/>
            <person name="Che J."/>
            <person name="Ge C."/>
            <person name="Shi H."/>
            <person name="Pan Z."/>
            <person name="Liu X."/>
        </authorList>
    </citation>
    <scope>NUCLEOTIDE SEQUENCE [LARGE SCALE GENOMIC DNA]</scope>
    <source>
        <strain evidence="2">DSM 16346</strain>
    </source>
</reference>
<keyword evidence="3" id="KW-1185">Reference proteome</keyword>
<protein>
    <submittedName>
        <fullName evidence="2">DNA polymerase III subunit beta</fullName>
    </submittedName>
</protein>
<comment type="caution">
    <text evidence="2">The sequence shown here is derived from an EMBL/GenBank/DDBJ whole genome shotgun (WGS) entry which is preliminary data.</text>
</comment>
<dbReference type="Proteomes" id="UP000035996">
    <property type="component" value="Unassembled WGS sequence"/>
</dbReference>
<evidence type="ECO:0000259" key="1">
    <source>
        <dbReference type="Pfam" id="PF01909"/>
    </source>
</evidence>
<dbReference type="CDD" id="cd05403">
    <property type="entry name" value="NT_KNTase_like"/>
    <property type="match status" value="1"/>
</dbReference>
<dbReference type="InterPro" id="IPR043519">
    <property type="entry name" value="NT_sf"/>
</dbReference>
<sequence length="252" mass="29694">MVKQERAVDAISASLMSDPCVKAVFLKGSMGRNEHDENSDVDLYCLVEEEDKEAFLKDRKSHVESYGTLLFYDEIFIIAPQIIAVYDDMLHLDLFTVTDETIIEKDYFSVLYDPDNRMANYDQHLTLSHQEFINDVDDTAFFLFQYEKAKRRGNKIWSVQMLNNVMVHFARVLLHRYHPNRAQLGLKTLDSTLDGEQIDKVEMIFRHLTVDYYETAAELIRSWLNEEKKWILEQMEETTYTQGFLKEMIECN</sequence>
<gene>
    <name evidence="2" type="ORF">AB986_17945</name>
</gene>
<dbReference type="STRING" id="157733.AB986_17945"/>
<organism evidence="2 3">
    <name type="scientific">Guptibacillus hwajinpoensis</name>
    <dbReference type="NCBI Taxonomy" id="208199"/>
    <lineage>
        <taxon>Bacteria</taxon>
        <taxon>Bacillati</taxon>
        <taxon>Bacillota</taxon>
        <taxon>Bacilli</taxon>
        <taxon>Bacillales</taxon>
        <taxon>Guptibacillaceae</taxon>
        <taxon>Guptibacillus</taxon>
    </lineage>
</organism>
<evidence type="ECO:0000313" key="3">
    <source>
        <dbReference type="Proteomes" id="UP000035996"/>
    </source>
</evidence>
<name>A0A0J6CTA5_9BACL</name>
<dbReference type="OrthoDB" id="68332at2"/>
<evidence type="ECO:0000313" key="2">
    <source>
        <dbReference type="EMBL" id="KMM36325.1"/>
    </source>
</evidence>
<dbReference type="RefSeq" id="WP_048313007.1">
    <property type="nucleotide sequence ID" value="NZ_CP119526.1"/>
</dbReference>